<name>A0A3N6M997_NATCH</name>
<evidence type="ECO:0000256" key="4">
    <source>
        <dbReference type="ARBA" id="ARBA00022519"/>
    </source>
</evidence>
<sequence length="716" mass="79057">MSSEPLLRVRDLHTEFRTEDGVVHAVDGVSYDVYPGEVFGVVGESGAGKSVTGLSILDLVQSPGRITDGEIYFDGRDMLSLSDDELRSVRGNDIAVIFQDALSALNPSFTVGTQIGDVIQNHTDATDEEALERTIDLLDRVGIPNAEERVHHFPHQLSGGMRQRVMIAMAISCEPDLIIADEPTTALDVTIQAEILSLLRELQRERDIAVQLITHNMGVVAQMCDRLGVMYAGKLVETGPVEDIFRNTNHPYTKGLLEAIPKIDDPRDRLPTIRGQMPDLIETPTGCSFHPRCPYDEPQCRTEEPPLGGVGEEHATACIRADELELRPEFSETTESESASVDRTGESADPLLEAEGVKKYFSTSSGWIDELLGRGEYIRAVDDVDLSIGRGETLGLVGESGCGKSTLGKTLAHLHEPDDGRILYAGNDLTEMNKRQLKTERSNIQVIFQDPFSSLNPRKTIEQIVGRPLEIHGLVDDEAEKKARVRELLDEVGLNESHLDRYPHEFSGGQKQRIGIARALAVEPDFIIADEPVSALDVSIQAKILNLLMDIQEEYDLSYLFIAHDLNVVQHISDRIAVMYLGEIVEIGTVDQLFNPPYHPYTEVLLSSIPRPVPGKESTRIEPEGDFPDPADPPSGCRFHSRCPHAMPECERTPPESKALDDGHLVSCLLFDEGVMADKEADVSDVIERQRKLREDLRADGVERADSGGGERVDSD</sequence>
<dbReference type="OrthoDB" id="18209at2157"/>
<keyword evidence="7" id="KW-1278">Translocase</keyword>
<keyword evidence="8" id="KW-0472">Membrane</keyword>
<dbReference type="AlphaFoldDB" id="A0A3N6M997"/>
<comment type="subcellular location">
    <subcellularLocation>
        <location evidence="1">Cell membrane</location>
        <topology evidence="1">Peripheral membrane protein</topology>
    </subcellularLocation>
</comment>
<feature type="domain" description="ABC transporter" evidence="10">
    <location>
        <begin position="352"/>
        <end position="606"/>
    </location>
</feature>
<dbReference type="NCBIfam" id="NF007739">
    <property type="entry name" value="PRK10419.1"/>
    <property type="match status" value="2"/>
</dbReference>
<dbReference type="PANTHER" id="PTHR43297">
    <property type="entry name" value="OLIGOPEPTIDE TRANSPORT ATP-BINDING PROTEIN APPD"/>
    <property type="match status" value="1"/>
</dbReference>
<evidence type="ECO:0000256" key="7">
    <source>
        <dbReference type="ARBA" id="ARBA00022967"/>
    </source>
</evidence>
<keyword evidence="3" id="KW-1003">Cell membrane</keyword>
<dbReference type="NCBIfam" id="NF008453">
    <property type="entry name" value="PRK11308.1"/>
    <property type="match status" value="2"/>
</dbReference>
<dbReference type="GO" id="GO:0005886">
    <property type="term" value="C:plasma membrane"/>
    <property type="evidence" value="ECO:0007669"/>
    <property type="project" value="UniProtKB-SubCell"/>
</dbReference>
<dbReference type="Pfam" id="PF00005">
    <property type="entry name" value="ABC_tran"/>
    <property type="match status" value="2"/>
</dbReference>
<dbReference type="Gene3D" id="3.40.50.300">
    <property type="entry name" value="P-loop containing nucleotide triphosphate hydrolases"/>
    <property type="match status" value="2"/>
</dbReference>
<evidence type="ECO:0000313" key="11">
    <source>
        <dbReference type="EMBL" id="RQG98977.1"/>
    </source>
</evidence>
<reference evidence="11 12" key="1">
    <citation type="submission" date="2018-10" db="EMBL/GenBank/DDBJ databases">
        <title>Natrarchaeobius chitinivorans gen. nov., sp. nov., and Natrarchaeobius haloalkaliphilus sp. nov., alkaliphilic, chitin-utilizing haloarchaea from hypersaline alkaline lakes.</title>
        <authorList>
            <person name="Sorokin D.Y."/>
            <person name="Elcheninov A.G."/>
            <person name="Kostrikina N.A."/>
            <person name="Bale N.J."/>
            <person name="Sinninghe Damste J.S."/>
            <person name="Khijniak T.V."/>
            <person name="Kublanov I.V."/>
            <person name="Toshchakov S.V."/>
        </authorList>
    </citation>
    <scope>NUCLEOTIDE SEQUENCE [LARGE SCALE GENOMIC DNA]</scope>
    <source>
        <strain evidence="11 12">AArcht7</strain>
    </source>
</reference>
<keyword evidence="5" id="KW-0547">Nucleotide-binding</keyword>
<evidence type="ECO:0000256" key="9">
    <source>
        <dbReference type="SAM" id="MobiDB-lite"/>
    </source>
</evidence>
<dbReference type="SMART" id="SM00382">
    <property type="entry name" value="AAA"/>
    <property type="match status" value="2"/>
</dbReference>
<feature type="region of interest" description="Disordered" evidence="9">
    <location>
        <begin position="612"/>
        <end position="632"/>
    </location>
</feature>
<comment type="caution">
    <text evidence="11">The sequence shown here is derived from an EMBL/GenBank/DDBJ whole genome shotgun (WGS) entry which is preliminary data.</text>
</comment>
<dbReference type="InterPro" id="IPR017871">
    <property type="entry name" value="ABC_transporter-like_CS"/>
</dbReference>
<dbReference type="InterPro" id="IPR003593">
    <property type="entry name" value="AAA+_ATPase"/>
</dbReference>
<keyword evidence="4" id="KW-0997">Cell inner membrane</keyword>
<dbReference type="PROSITE" id="PS50893">
    <property type="entry name" value="ABC_TRANSPORTER_2"/>
    <property type="match status" value="2"/>
</dbReference>
<dbReference type="InterPro" id="IPR013563">
    <property type="entry name" value="Oligopep_ABC_C"/>
</dbReference>
<dbReference type="InterPro" id="IPR027417">
    <property type="entry name" value="P-loop_NTPase"/>
</dbReference>
<keyword evidence="2" id="KW-0813">Transport</keyword>
<proteinExistence type="predicted"/>
<evidence type="ECO:0000259" key="10">
    <source>
        <dbReference type="PROSITE" id="PS50893"/>
    </source>
</evidence>
<dbReference type="InterPro" id="IPR003439">
    <property type="entry name" value="ABC_transporter-like_ATP-bd"/>
</dbReference>
<feature type="region of interest" description="Disordered" evidence="9">
    <location>
        <begin position="326"/>
        <end position="347"/>
    </location>
</feature>
<accession>A0A3N6M997</accession>
<dbReference type="CDD" id="cd03257">
    <property type="entry name" value="ABC_NikE_OppD_transporters"/>
    <property type="match status" value="2"/>
</dbReference>
<dbReference type="InterPro" id="IPR050388">
    <property type="entry name" value="ABC_Ni/Peptide_Import"/>
</dbReference>
<dbReference type="PROSITE" id="PS00211">
    <property type="entry name" value="ABC_TRANSPORTER_1"/>
    <property type="match status" value="2"/>
</dbReference>
<evidence type="ECO:0000313" key="12">
    <source>
        <dbReference type="Proteomes" id="UP000281431"/>
    </source>
</evidence>
<evidence type="ECO:0000256" key="2">
    <source>
        <dbReference type="ARBA" id="ARBA00022448"/>
    </source>
</evidence>
<evidence type="ECO:0000256" key="5">
    <source>
        <dbReference type="ARBA" id="ARBA00022741"/>
    </source>
</evidence>
<dbReference type="GO" id="GO:0016887">
    <property type="term" value="F:ATP hydrolysis activity"/>
    <property type="evidence" value="ECO:0007669"/>
    <property type="project" value="InterPro"/>
</dbReference>
<dbReference type="Pfam" id="PF08352">
    <property type="entry name" value="oligo_HPY"/>
    <property type="match status" value="2"/>
</dbReference>
<evidence type="ECO:0000256" key="3">
    <source>
        <dbReference type="ARBA" id="ARBA00022475"/>
    </source>
</evidence>
<keyword evidence="12" id="KW-1185">Reference proteome</keyword>
<dbReference type="Proteomes" id="UP000281431">
    <property type="component" value="Unassembled WGS sequence"/>
</dbReference>
<gene>
    <name evidence="11" type="ORF">EA472_15655</name>
</gene>
<evidence type="ECO:0000256" key="8">
    <source>
        <dbReference type="ARBA" id="ARBA00023136"/>
    </source>
</evidence>
<protein>
    <submittedName>
        <fullName evidence="11">ABC transporter ATP-binding protein</fullName>
    </submittedName>
</protein>
<evidence type="ECO:0000256" key="1">
    <source>
        <dbReference type="ARBA" id="ARBA00004202"/>
    </source>
</evidence>
<dbReference type="SUPFAM" id="SSF52540">
    <property type="entry name" value="P-loop containing nucleoside triphosphate hydrolases"/>
    <property type="match status" value="2"/>
</dbReference>
<dbReference type="GO" id="GO:0015833">
    <property type="term" value="P:peptide transport"/>
    <property type="evidence" value="ECO:0007669"/>
    <property type="project" value="InterPro"/>
</dbReference>
<feature type="domain" description="ABC transporter" evidence="10">
    <location>
        <begin position="7"/>
        <end position="257"/>
    </location>
</feature>
<dbReference type="FunFam" id="3.40.50.300:FF:000016">
    <property type="entry name" value="Oligopeptide ABC transporter ATP-binding component"/>
    <property type="match status" value="2"/>
</dbReference>
<feature type="region of interest" description="Disordered" evidence="9">
    <location>
        <begin position="693"/>
        <end position="716"/>
    </location>
</feature>
<dbReference type="EMBL" id="REFZ01000011">
    <property type="protein sequence ID" value="RQG98977.1"/>
    <property type="molecule type" value="Genomic_DNA"/>
</dbReference>
<keyword evidence="6 11" id="KW-0067">ATP-binding</keyword>
<evidence type="ECO:0000256" key="6">
    <source>
        <dbReference type="ARBA" id="ARBA00022840"/>
    </source>
</evidence>
<dbReference type="NCBIfam" id="TIGR01727">
    <property type="entry name" value="oligo_HPY"/>
    <property type="match status" value="2"/>
</dbReference>
<dbReference type="GO" id="GO:0005524">
    <property type="term" value="F:ATP binding"/>
    <property type="evidence" value="ECO:0007669"/>
    <property type="project" value="UniProtKB-KW"/>
</dbReference>
<organism evidence="11 12">
    <name type="scientific">Natrarchaeobius chitinivorans</name>
    <dbReference type="NCBI Taxonomy" id="1679083"/>
    <lineage>
        <taxon>Archaea</taxon>
        <taxon>Methanobacteriati</taxon>
        <taxon>Methanobacteriota</taxon>
        <taxon>Stenosarchaea group</taxon>
        <taxon>Halobacteria</taxon>
        <taxon>Halobacteriales</taxon>
        <taxon>Natrialbaceae</taxon>
        <taxon>Natrarchaeobius</taxon>
    </lineage>
</organism>
<dbReference type="PANTHER" id="PTHR43297:SF14">
    <property type="entry name" value="ATPASE AAA-TYPE CORE DOMAIN-CONTAINING PROTEIN"/>
    <property type="match status" value="1"/>
</dbReference>